<dbReference type="Pfam" id="PF01494">
    <property type="entry name" value="FAD_binding_3"/>
    <property type="match status" value="1"/>
</dbReference>
<dbReference type="InterPro" id="IPR002938">
    <property type="entry name" value="FAD-bd"/>
</dbReference>
<comment type="similarity">
    <text evidence="2">Belongs to the UbiH/COQ6 family.</text>
</comment>
<evidence type="ECO:0000256" key="1">
    <source>
        <dbReference type="ARBA" id="ARBA00001974"/>
    </source>
</evidence>
<dbReference type="Gene3D" id="3.50.50.60">
    <property type="entry name" value="FAD/NAD(P)-binding domain"/>
    <property type="match status" value="2"/>
</dbReference>
<accession>A0A1J5SNY8</accession>
<evidence type="ECO:0000313" key="8">
    <source>
        <dbReference type="EMBL" id="OIR09691.1"/>
    </source>
</evidence>
<dbReference type="GO" id="GO:0004497">
    <property type="term" value="F:monooxygenase activity"/>
    <property type="evidence" value="ECO:0007669"/>
    <property type="project" value="UniProtKB-KW"/>
</dbReference>
<dbReference type="EMBL" id="MLJW01000025">
    <property type="protein sequence ID" value="OIR09691.1"/>
    <property type="molecule type" value="Genomic_DNA"/>
</dbReference>
<feature type="domain" description="FAD-binding" evidence="7">
    <location>
        <begin position="5"/>
        <end position="310"/>
    </location>
</feature>
<dbReference type="InterPro" id="IPR018168">
    <property type="entry name" value="Ubi_Hdrlase_CS"/>
</dbReference>
<dbReference type="GO" id="GO:0006744">
    <property type="term" value="P:ubiquinone biosynthetic process"/>
    <property type="evidence" value="ECO:0007669"/>
    <property type="project" value="InterPro"/>
</dbReference>
<evidence type="ECO:0000256" key="4">
    <source>
        <dbReference type="ARBA" id="ARBA00022827"/>
    </source>
</evidence>
<dbReference type="PANTHER" id="PTHR43876:SF7">
    <property type="entry name" value="UBIQUINONE BIOSYNTHESIS MONOOXYGENASE COQ6, MITOCHONDRIAL"/>
    <property type="match status" value="1"/>
</dbReference>
<evidence type="ECO:0000259" key="7">
    <source>
        <dbReference type="Pfam" id="PF01494"/>
    </source>
</evidence>
<dbReference type="EC" id="1.14.13.-" evidence="8"/>
<protein>
    <submittedName>
        <fullName evidence="8">2-octaprenyl-6-methoxyphenol hydroxylase</fullName>
        <ecNumber evidence="8">1.14.13.-</ecNumber>
    </submittedName>
</protein>
<organism evidence="8">
    <name type="scientific">mine drainage metagenome</name>
    <dbReference type="NCBI Taxonomy" id="410659"/>
    <lineage>
        <taxon>unclassified sequences</taxon>
        <taxon>metagenomes</taxon>
        <taxon>ecological metagenomes</taxon>
    </lineage>
</organism>
<dbReference type="PRINTS" id="PR00420">
    <property type="entry name" value="RNGMNOXGNASE"/>
</dbReference>
<comment type="caution">
    <text evidence="8">The sequence shown here is derived from an EMBL/GenBank/DDBJ whole genome shotgun (WGS) entry which is preliminary data.</text>
</comment>
<evidence type="ECO:0000256" key="5">
    <source>
        <dbReference type="ARBA" id="ARBA00023002"/>
    </source>
</evidence>
<evidence type="ECO:0000256" key="6">
    <source>
        <dbReference type="ARBA" id="ARBA00023033"/>
    </source>
</evidence>
<name>A0A1J5SNY8_9ZZZZ</name>
<dbReference type="NCBIfam" id="TIGR01988">
    <property type="entry name" value="Ubi-OHases"/>
    <property type="match status" value="1"/>
</dbReference>
<gene>
    <name evidence="8" type="primary">ubiH_3</name>
    <name evidence="8" type="ORF">GALL_80960</name>
</gene>
<evidence type="ECO:0000256" key="2">
    <source>
        <dbReference type="ARBA" id="ARBA00005349"/>
    </source>
</evidence>
<dbReference type="SUPFAM" id="SSF51905">
    <property type="entry name" value="FAD/NAD(P)-binding domain"/>
    <property type="match status" value="1"/>
</dbReference>
<sequence length="386" mass="41825">MNENRCDVAIIGGGPVGAALAIALQGNDLNVVLLEARDSEINTTDPRALALSYGTRLLLQRLGAWNRIKNVSGIKTIEVTQKNSPGHTTMHADEMKVSEMGYVLPYTALHAALQKVLHNTDITCLYGATVSDLGSTNENAVITYQYQGQTHTLNARLAVVAEGGKLLEASHPPQVQDYGQSGVIAHVTSSQPASGKAYEHFTPQGPMALLPYLDGYELVLTASHDKAQEMLTWDDRAFLQNLQEHFGDRVGSFTSVGKRSCYPLRLKRAPDITFPHTVLIGNAAQTLHPVAGQGFNMGIRDAWELAQAILDSAPDNIGSAAMCAAYRKSRRIDRNAGIRFTDGLVRLFSNDLPLLGHVRSAALTLLDCLPPVKRFVAKRMIFGANG</sequence>
<dbReference type="InterPro" id="IPR036188">
    <property type="entry name" value="FAD/NAD-bd_sf"/>
</dbReference>
<keyword evidence="6" id="KW-0503">Monooxygenase</keyword>
<dbReference type="AlphaFoldDB" id="A0A1J5SNY8"/>
<keyword evidence="5 8" id="KW-0560">Oxidoreductase</keyword>
<dbReference type="GO" id="GO:0071949">
    <property type="term" value="F:FAD binding"/>
    <property type="evidence" value="ECO:0007669"/>
    <property type="project" value="InterPro"/>
</dbReference>
<evidence type="ECO:0000256" key="3">
    <source>
        <dbReference type="ARBA" id="ARBA00022630"/>
    </source>
</evidence>
<comment type="cofactor">
    <cofactor evidence="1">
        <name>FAD</name>
        <dbReference type="ChEBI" id="CHEBI:57692"/>
    </cofactor>
</comment>
<reference evidence="8" key="1">
    <citation type="submission" date="2016-10" db="EMBL/GenBank/DDBJ databases">
        <title>Sequence of Gallionella enrichment culture.</title>
        <authorList>
            <person name="Poehlein A."/>
            <person name="Muehling M."/>
            <person name="Daniel R."/>
        </authorList>
    </citation>
    <scope>NUCLEOTIDE SEQUENCE</scope>
</reference>
<keyword evidence="4" id="KW-0274">FAD</keyword>
<keyword evidence="3" id="KW-0285">Flavoprotein</keyword>
<dbReference type="PROSITE" id="PS01304">
    <property type="entry name" value="UBIH"/>
    <property type="match status" value="1"/>
</dbReference>
<dbReference type="InterPro" id="IPR010971">
    <property type="entry name" value="UbiH/COQ6"/>
</dbReference>
<dbReference type="InterPro" id="IPR051205">
    <property type="entry name" value="UbiH/COQ6_monooxygenase"/>
</dbReference>
<dbReference type="PANTHER" id="PTHR43876">
    <property type="entry name" value="UBIQUINONE BIOSYNTHESIS MONOOXYGENASE COQ6, MITOCHONDRIAL"/>
    <property type="match status" value="1"/>
</dbReference>
<proteinExistence type="inferred from homology"/>
<dbReference type="GO" id="GO:0016705">
    <property type="term" value="F:oxidoreductase activity, acting on paired donors, with incorporation or reduction of molecular oxygen"/>
    <property type="evidence" value="ECO:0007669"/>
    <property type="project" value="InterPro"/>
</dbReference>